<keyword evidence="7" id="KW-0560">Oxidoreductase</keyword>
<feature type="non-terminal residue" evidence="12">
    <location>
        <position position="356"/>
    </location>
</feature>
<evidence type="ECO:0000256" key="8">
    <source>
        <dbReference type="ARBA" id="ARBA00023004"/>
    </source>
</evidence>
<dbReference type="SUPFAM" id="SSF48264">
    <property type="entry name" value="Cytochrome P450"/>
    <property type="match status" value="1"/>
</dbReference>
<evidence type="ECO:0000313" key="12">
    <source>
        <dbReference type="EMBL" id="KAL3500780.1"/>
    </source>
</evidence>
<gene>
    <name evidence="12" type="ORF">ACH5RR_039873</name>
</gene>
<reference evidence="12 13" key="1">
    <citation type="submission" date="2024-11" db="EMBL/GenBank/DDBJ databases">
        <title>A near-complete genome assembly of Cinchona calisaya.</title>
        <authorList>
            <person name="Lian D.C."/>
            <person name="Zhao X.W."/>
            <person name="Wei L."/>
        </authorList>
    </citation>
    <scope>NUCLEOTIDE SEQUENCE [LARGE SCALE GENOMIC DNA]</scope>
    <source>
        <tissue evidence="12">Nenye</tissue>
    </source>
</reference>
<keyword evidence="10" id="KW-0472">Membrane</keyword>
<evidence type="ECO:0000256" key="11">
    <source>
        <dbReference type="SAM" id="SignalP"/>
    </source>
</evidence>
<evidence type="ECO:0000256" key="2">
    <source>
        <dbReference type="ARBA" id="ARBA00010617"/>
    </source>
</evidence>
<proteinExistence type="inferred from homology"/>
<comment type="caution">
    <text evidence="12">The sequence shown here is derived from an EMBL/GenBank/DDBJ whole genome shotgun (WGS) entry which is preliminary data.</text>
</comment>
<dbReference type="PRINTS" id="PR00463">
    <property type="entry name" value="EP450I"/>
</dbReference>
<evidence type="ECO:0000256" key="6">
    <source>
        <dbReference type="ARBA" id="ARBA00022989"/>
    </source>
</evidence>
<evidence type="ECO:0000313" key="13">
    <source>
        <dbReference type="Proteomes" id="UP001630127"/>
    </source>
</evidence>
<keyword evidence="9" id="KW-0503">Monooxygenase</keyword>
<dbReference type="InterPro" id="IPR001128">
    <property type="entry name" value="Cyt_P450"/>
</dbReference>
<evidence type="ECO:0000256" key="1">
    <source>
        <dbReference type="ARBA" id="ARBA00004370"/>
    </source>
</evidence>
<dbReference type="PANTHER" id="PTHR47955">
    <property type="entry name" value="CYTOCHROME P450 FAMILY 71 PROTEIN"/>
    <property type="match status" value="1"/>
</dbReference>
<name>A0ABD2Y226_9GENT</name>
<feature type="signal peptide" evidence="11">
    <location>
        <begin position="1"/>
        <end position="19"/>
    </location>
</feature>
<feature type="chain" id="PRO_5044760060" description="Premnaspirodiene oxygenase-like" evidence="11">
    <location>
        <begin position="20"/>
        <end position="356"/>
    </location>
</feature>
<evidence type="ECO:0000256" key="10">
    <source>
        <dbReference type="ARBA" id="ARBA00023136"/>
    </source>
</evidence>
<dbReference type="InterPro" id="IPR036396">
    <property type="entry name" value="Cyt_P450_sf"/>
</dbReference>
<keyword evidence="5" id="KW-0479">Metal-binding</keyword>
<evidence type="ECO:0000256" key="5">
    <source>
        <dbReference type="ARBA" id="ARBA00022723"/>
    </source>
</evidence>
<keyword evidence="6" id="KW-1133">Transmembrane helix</keyword>
<sequence>MELPFNFVALFLFVAFILALFKEWKSSKQVKQPPSPWKLPLIGHMHHLIGSPPHHALRKLSQKYGDLMHLQLGETSSIVISSPRLAKEIMKTHDLAFANRAEFLSSKIICYNSSDIAVSQYGAYWRQMRKICTLELLSAKNVRSFGSIRQDEALNLITSIQALAHAGEPINLTEKMSSYTSCMVCRAAFGKVSKDDHRKFLQLIKESLRFASAFEVSDQFPSFKILHPLLSVKAQVVKLHHKIDRVLDKIIDQHIDNLATTKMATGESGQEDLIDVLLRVKDSGDLQLPITNNNIKAVMIDVFTGGTETSSTTVEWAMSELIRNPDVMAKAQSEIRTALRGKKTIEETDIQELKYL</sequence>
<evidence type="ECO:0008006" key="14">
    <source>
        <dbReference type="Google" id="ProtNLM"/>
    </source>
</evidence>
<dbReference type="GO" id="GO:0016020">
    <property type="term" value="C:membrane"/>
    <property type="evidence" value="ECO:0007669"/>
    <property type="project" value="UniProtKB-SubCell"/>
</dbReference>
<dbReference type="GO" id="GO:0004497">
    <property type="term" value="F:monooxygenase activity"/>
    <property type="evidence" value="ECO:0007669"/>
    <property type="project" value="UniProtKB-KW"/>
</dbReference>
<dbReference type="AlphaFoldDB" id="A0ABD2Y226"/>
<keyword evidence="13" id="KW-1185">Reference proteome</keyword>
<dbReference type="InterPro" id="IPR002401">
    <property type="entry name" value="Cyt_P450_E_grp-I"/>
</dbReference>
<keyword evidence="3" id="KW-0349">Heme</keyword>
<dbReference type="Pfam" id="PF00067">
    <property type="entry name" value="p450"/>
    <property type="match status" value="1"/>
</dbReference>
<dbReference type="PANTHER" id="PTHR47955:SF9">
    <property type="entry name" value="PREMNASPIRODIENE OXYGENASE-LIKE"/>
    <property type="match status" value="1"/>
</dbReference>
<dbReference type="EMBL" id="JBJUIK010000016">
    <property type="protein sequence ID" value="KAL3500780.1"/>
    <property type="molecule type" value="Genomic_DNA"/>
</dbReference>
<comment type="similarity">
    <text evidence="2">Belongs to the cytochrome P450 family.</text>
</comment>
<evidence type="ECO:0000256" key="4">
    <source>
        <dbReference type="ARBA" id="ARBA00022692"/>
    </source>
</evidence>
<organism evidence="12 13">
    <name type="scientific">Cinchona calisaya</name>
    <dbReference type="NCBI Taxonomy" id="153742"/>
    <lineage>
        <taxon>Eukaryota</taxon>
        <taxon>Viridiplantae</taxon>
        <taxon>Streptophyta</taxon>
        <taxon>Embryophyta</taxon>
        <taxon>Tracheophyta</taxon>
        <taxon>Spermatophyta</taxon>
        <taxon>Magnoliopsida</taxon>
        <taxon>eudicotyledons</taxon>
        <taxon>Gunneridae</taxon>
        <taxon>Pentapetalae</taxon>
        <taxon>asterids</taxon>
        <taxon>lamiids</taxon>
        <taxon>Gentianales</taxon>
        <taxon>Rubiaceae</taxon>
        <taxon>Cinchonoideae</taxon>
        <taxon>Cinchoneae</taxon>
        <taxon>Cinchona</taxon>
    </lineage>
</organism>
<dbReference type="Proteomes" id="UP001630127">
    <property type="component" value="Unassembled WGS sequence"/>
</dbReference>
<keyword evidence="11" id="KW-0732">Signal</keyword>
<evidence type="ECO:0000256" key="7">
    <source>
        <dbReference type="ARBA" id="ARBA00023002"/>
    </source>
</evidence>
<evidence type="ECO:0000256" key="3">
    <source>
        <dbReference type="ARBA" id="ARBA00022617"/>
    </source>
</evidence>
<dbReference type="Gene3D" id="1.10.630.10">
    <property type="entry name" value="Cytochrome P450"/>
    <property type="match status" value="1"/>
</dbReference>
<evidence type="ECO:0000256" key="9">
    <source>
        <dbReference type="ARBA" id="ARBA00023033"/>
    </source>
</evidence>
<dbReference type="GO" id="GO:0046872">
    <property type="term" value="F:metal ion binding"/>
    <property type="evidence" value="ECO:0007669"/>
    <property type="project" value="UniProtKB-KW"/>
</dbReference>
<keyword evidence="8" id="KW-0408">Iron</keyword>
<accession>A0ABD2Y226</accession>
<comment type="subcellular location">
    <subcellularLocation>
        <location evidence="1">Membrane</location>
    </subcellularLocation>
</comment>
<keyword evidence="4" id="KW-0812">Transmembrane</keyword>
<protein>
    <recommendedName>
        <fullName evidence="14">Premnaspirodiene oxygenase-like</fullName>
    </recommendedName>
</protein>